<comment type="caution">
    <text evidence="4">The sequence shown here is derived from an EMBL/GenBank/DDBJ whole genome shotgun (WGS) entry which is preliminary data.</text>
</comment>
<dbReference type="CDD" id="cd01004">
    <property type="entry name" value="PBP2_MidA_like"/>
    <property type="match status" value="1"/>
</dbReference>
<dbReference type="SMART" id="SM00062">
    <property type="entry name" value="PBPb"/>
    <property type="match status" value="1"/>
</dbReference>
<name>A0A9W6MFH3_9ACTN</name>
<reference evidence="4" key="1">
    <citation type="journal article" date="2014" name="Int. J. Syst. Evol. Microbiol.">
        <title>Complete genome sequence of Corynebacterium casei LMG S-19264T (=DSM 44701T), isolated from a smear-ripened cheese.</title>
        <authorList>
            <consortium name="US DOE Joint Genome Institute (JGI-PGF)"/>
            <person name="Walter F."/>
            <person name="Albersmeier A."/>
            <person name="Kalinowski J."/>
            <person name="Ruckert C."/>
        </authorList>
    </citation>
    <scope>NUCLEOTIDE SEQUENCE</scope>
    <source>
        <strain evidence="4">VKM Ac-2007</strain>
    </source>
</reference>
<feature type="domain" description="Solute-binding protein family 3/N-terminal" evidence="3">
    <location>
        <begin position="84"/>
        <end position="313"/>
    </location>
</feature>
<feature type="chain" id="PRO_5040970193" evidence="2">
    <location>
        <begin position="23"/>
        <end position="325"/>
    </location>
</feature>
<gene>
    <name evidence="4" type="ORF">GCM10017600_60490</name>
</gene>
<accession>A0A9W6MFH3</accession>
<dbReference type="SUPFAM" id="SSF53850">
    <property type="entry name" value="Periplasmic binding protein-like II"/>
    <property type="match status" value="1"/>
</dbReference>
<protein>
    <submittedName>
        <fullName evidence="4">ABC transporter substrate-binding protein</fullName>
    </submittedName>
</protein>
<evidence type="ECO:0000313" key="5">
    <source>
        <dbReference type="Proteomes" id="UP001143474"/>
    </source>
</evidence>
<dbReference type="RefSeq" id="WP_271220959.1">
    <property type="nucleotide sequence ID" value="NZ_BAAAVD010000037.1"/>
</dbReference>
<feature type="signal peptide" evidence="2">
    <location>
        <begin position="1"/>
        <end position="22"/>
    </location>
</feature>
<dbReference type="InterPro" id="IPR001638">
    <property type="entry name" value="Solute-binding_3/MltF_N"/>
</dbReference>
<dbReference type="EMBL" id="BSEV01000017">
    <property type="protein sequence ID" value="GLK12639.1"/>
    <property type="molecule type" value="Genomic_DNA"/>
</dbReference>
<dbReference type="PANTHER" id="PTHR35936:SF17">
    <property type="entry name" value="ARGININE-BINDING EXTRACELLULAR PROTEIN ARTP"/>
    <property type="match status" value="1"/>
</dbReference>
<evidence type="ECO:0000313" key="4">
    <source>
        <dbReference type="EMBL" id="GLK12639.1"/>
    </source>
</evidence>
<keyword evidence="1 2" id="KW-0732">Signal</keyword>
<dbReference type="PROSITE" id="PS51257">
    <property type="entry name" value="PROKAR_LIPOPROTEIN"/>
    <property type="match status" value="1"/>
</dbReference>
<keyword evidence="5" id="KW-1185">Reference proteome</keyword>
<dbReference type="AlphaFoldDB" id="A0A9W6MFH3"/>
<sequence length="325" mass="33222">MNTRILTTLAAGALLAATAACGAQSLDDGGTSGAATGPAAAPATAPAVALDPAPTEEKAADVINAITPDKDLAAKAPASVRSGGLKVVSSMGYPPMEMFAGDGKTAIGFDPALARAIARKLGVNVTITDEEFNSQIPGVLTGRYDFVISSMTDNPERQSQVTFVDYVQAGAGLLVKKGNPAGVAGPKDLCGKTVSVVDNGSSMELAEDYDADCKKDGKAEVNILKFPGDQEALLQVSGGRAQATITDYVVAASKAADPKLEVEAIALDGTESPWGIGMKPDNKELIDSVKGALDSLIQSGEYGKLLKAWNLDRLAVQSAVINGGK</sequence>
<dbReference type="Proteomes" id="UP001143474">
    <property type="component" value="Unassembled WGS sequence"/>
</dbReference>
<evidence type="ECO:0000256" key="2">
    <source>
        <dbReference type="SAM" id="SignalP"/>
    </source>
</evidence>
<reference evidence="4" key="2">
    <citation type="submission" date="2023-01" db="EMBL/GenBank/DDBJ databases">
        <authorList>
            <person name="Sun Q."/>
            <person name="Evtushenko L."/>
        </authorList>
    </citation>
    <scope>NUCLEOTIDE SEQUENCE</scope>
    <source>
        <strain evidence="4">VKM Ac-2007</strain>
    </source>
</reference>
<dbReference type="PANTHER" id="PTHR35936">
    <property type="entry name" value="MEMBRANE-BOUND LYTIC MUREIN TRANSGLYCOSYLASE F"/>
    <property type="match status" value="1"/>
</dbReference>
<evidence type="ECO:0000259" key="3">
    <source>
        <dbReference type="SMART" id="SM00062"/>
    </source>
</evidence>
<organism evidence="4 5">
    <name type="scientific">Streptosporangium carneum</name>
    <dbReference type="NCBI Taxonomy" id="47481"/>
    <lineage>
        <taxon>Bacteria</taxon>
        <taxon>Bacillati</taxon>
        <taxon>Actinomycetota</taxon>
        <taxon>Actinomycetes</taxon>
        <taxon>Streptosporangiales</taxon>
        <taxon>Streptosporangiaceae</taxon>
        <taxon>Streptosporangium</taxon>
    </lineage>
</organism>
<dbReference type="Gene3D" id="3.40.190.10">
    <property type="entry name" value="Periplasmic binding protein-like II"/>
    <property type="match status" value="2"/>
</dbReference>
<dbReference type="Pfam" id="PF00497">
    <property type="entry name" value="SBP_bac_3"/>
    <property type="match status" value="1"/>
</dbReference>
<proteinExistence type="predicted"/>
<evidence type="ECO:0000256" key="1">
    <source>
        <dbReference type="ARBA" id="ARBA00022729"/>
    </source>
</evidence>